<evidence type="ECO:0000313" key="2">
    <source>
        <dbReference type="Proteomes" id="UP001529510"/>
    </source>
</evidence>
<name>A0ABD0N2P4_CIRMR</name>
<comment type="caution">
    <text evidence="1">The sequence shown here is derived from an EMBL/GenBank/DDBJ whole genome shotgun (WGS) entry which is preliminary data.</text>
</comment>
<dbReference type="Proteomes" id="UP001529510">
    <property type="component" value="Unassembled WGS sequence"/>
</dbReference>
<dbReference type="AlphaFoldDB" id="A0ABD0N2P4"/>
<proteinExistence type="predicted"/>
<gene>
    <name evidence="1" type="ORF">M9458_047665</name>
</gene>
<keyword evidence="2" id="KW-1185">Reference proteome</keyword>
<dbReference type="EMBL" id="JAMKFB020000024">
    <property type="protein sequence ID" value="KAL0156419.1"/>
    <property type="molecule type" value="Genomic_DNA"/>
</dbReference>
<sequence>ERWISPSLFFSRVLRCAALTLTQSVSVLQIFMTSSFIQLIPSFVHRGKTLKARGRISGFCRPSVEFFLCA</sequence>
<feature type="non-terminal residue" evidence="1">
    <location>
        <position position="1"/>
    </location>
</feature>
<accession>A0ABD0N2P4</accession>
<protein>
    <submittedName>
        <fullName evidence="1">Uncharacterized protein</fullName>
    </submittedName>
</protein>
<organism evidence="1 2">
    <name type="scientific">Cirrhinus mrigala</name>
    <name type="common">Mrigala</name>
    <dbReference type="NCBI Taxonomy" id="683832"/>
    <lineage>
        <taxon>Eukaryota</taxon>
        <taxon>Metazoa</taxon>
        <taxon>Chordata</taxon>
        <taxon>Craniata</taxon>
        <taxon>Vertebrata</taxon>
        <taxon>Euteleostomi</taxon>
        <taxon>Actinopterygii</taxon>
        <taxon>Neopterygii</taxon>
        <taxon>Teleostei</taxon>
        <taxon>Ostariophysi</taxon>
        <taxon>Cypriniformes</taxon>
        <taxon>Cyprinidae</taxon>
        <taxon>Labeoninae</taxon>
        <taxon>Labeonini</taxon>
        <taxon>Cirrhinus</taxon>
    </lineage>
</organism>
<evidence type="ECO:0000313" key="1">
    <source>
        <dbReference type="EMBL" id="KAL0156419.1"/>
    </source>
</evidence>
<reference evidence="1 2" key="1">
    <citation type="submission" date="2024-05" db="EMBL/GenBank/DDBJ databases">
        <title>Genome sequencing and assembly of Indian major carp, Cirrhinus mrigala (Hamilton, 1822).</title>
        <authorList>
            <person name="Mohindra V."/>
            <person name="Chowdhury L.M."/>
            <person name="Lal K."/>
            <person name="Jena J.K."/>
        </authorList>
    </citation>
    <scope>NUCLEOTIDE SEQUENCE [LARGE SCALE GENOMIC DNA]</scope>
    <source>
        <strain evidence="1">CM1030</strain>
        <tissue evidence="1">Blood</tissue>
    </source>
</reference>
<feature type="non-terminal residue" evidence="1">
    <location>
        <position position="70"/>
    </location>
</feature>